<dbReference type="KEGG" id="tpro:Ga0080559_TMP4852"/>
<reference evidence="1 2" key="1">
    <citation type="submission" date="2016-03" db="EMBL/GenBank/DDBJ databases">
        <title>Deep-sea bacteria in the southern Pacific.</title>
        <authorList>
            <person name="Tang K."/>
        </authorList>
    </citation>
    <scope>NUCLEOTIDE SEQUENCE [LARGE SCALE GENOMIC DNA]</scope>
    <source>
        <strain evidence="1 2">JLT2016</strain>
    </source>
</reference>
<sequence>MLWNRGPVKVSSAVASGCLHLRAASGLAGTPRAIPLRRATWQA</sequence>
<gene>
    <name evidence="1" type="ORF">Ga0080559_TMP4852</name>
</gene>
<dbReference type="STRING" id="1229727.Ga0080559_TMP4852"/>
<keyword evidence="2" id="KW-1185">Reference proteome</keyword>
<accession>A0A1U7DBZ9</accession>
<evidence type="ECO:0000313" key="2">
    <source>
        <dbReference type="Proteomes" id="UP000186559"/>
    </source>
</evidence>
<proteinExistence type="predicted"/>
<dbReference type="EMBL" id="CP014796">
    <property type="protein sequence ID" value="APX25648.1"/>
    <property type="molecule type" value="Genomic_DNA"/>
</dbReference>
<dbReference type="AlphaFoldDB" id="A0A1U7DBZ9"/>
<name>A0A1U7DBZ9_9RHOB</name>
<protein>
    <submittedName>
        <fullName evidence="1">Uncharacterized protein</fullName>
    </submittedName>
</protein>
<organism evidence="1 2">
    <name type="scientific">Salipiger profundus</name>
    <dbReference type="NCBI Taxonomy" id="1229727"/>
    <lineage>
        <taxon>Bacteria</taxon>
        <taxon>Pseudomonadati</taxon>
        <taxon>Pseudomonadota</taxon>
        <taxon>Alphaproteobacteria</taxon>
        <taxon>Rhodobacterales</taxon>
        <taxon>Roseobacteraceae</taxon>
        <taxon>Salipiger</taxon>
    </lineage>
</organism>
<evidence type="ECO:0000313" key="1">
    <source>
        <dbReference type="EMBL" id="APX25648.1"/>
    </source>
</evidence>
<dbReference type="Proteomes" id="UP000186559">
    <property type="component" value="Chromosome"/>
</dbReference>